<sequence>MPFAPILYVICSHLNNINNLIPKRLLEFQIFIRIIFDPKVIRKTLENNLFILSSNTRLEFSGRVGSSRLSKAHDTPNLEDWGFSEE</sequence>
<name>A0A9W9JGH9_9EURO</name>
<comment type="caution">
    <text evidence="2">The sequence shown here is derived from an EMBL/GenBank/DDBJ whole genome shotgun (WGS) entry which is preliminary data.</text>
</comment>
<dbReference type="EMBL" id="JAPQKQ010000005">
    <property type="protein sequence ID" value="KAJ5196520.1"/>
    <property type="molecule type" value="Genomic_DNA"/>
</dbReference>
<dbReference type="AlphaFoldDB" id="A0A9W9JGH9"/>
<protein>
    <submittedName>
        <fullName evidence="2">Uncharacterized protein</fullName>
    </submittedName>
</protein>
<keyword evidence="3" id="KW-1185">Reference proteome</keyword>
<organism evidence="2 3">
    <name type="scientific">Penicillium cf. viridicatum</name>
    <dbReference type="NCBI Taxonomy" id="2972119"/>
    <lineage>
        <taxon>Eukaryota</taxon>
        <taxon>Fungi</taxon>
        <taxon>Dikarya</taxon>
        <taxon>Ascomycota</taxon>
        <taxon>Pezizomycotina</taxon>
        <taxon>Eurotiomycetes</taxon>
        <taxon>Eurotiomycetidae</taxon>
        <taxon>Eurotiales</taxon>
        <taxon>Aspergillaceae</taxon>
        <taxon>Penicillium</taxon>
    </lineage>
</organism>
<evidence type="ECO:0000313" key="2">
    <source>
        <dbReference type="EMBL" id="KAJ5196520.1"/>
    </source>
</evidence>
<feature type="region of interest" description="Disordered" evidence="1">
    <location>
        <begin position="63"/>
        <end position="86"/>
    </location>
</feature>
<accession>A0A9W9JGH9</accession>
<reference evidence="2" key="1">
    <citation type="submission" date="2022-11" db="EMBL/GenBank/DDBJ databases">
        <authorList>
            <person name="Petersen C."/>
        </authorList>
    </citation>
    <scope>NUCLEOTIDE SEQUENCE</scope>
    <source>
        <strain evidence="2">IBT 20477</strain>
    </source>
</reference>
<evidence type="ECO:0000256" key="1">
    <source>
        <dbReference type="SAM" id="MobiDB-lite"/>
    </source>
</evidence>
<proteinExistence type="predicted"/>
<gene>
    <name evidence="2" type="ORF">N7449_006999</name>
</gene>
<evidence type="ECO:0000313" key="3">
    <source>
        <dbReference type="Proteomes" id="UP001150942"/>
    </source>
</evidence>
<reference evidence="2" key="2">
    <citation type="journal article" date="2023" name="IMA Fungus">
        <title>Comparative genomic study of the Penicillium genus elucidates a diverse pangenome and 15 lateral gene transfer events.</title>
        <authorList>
            <person name="Petersen C."/>
            <person name="Sorensen T."/>
            <person name="Nielsen M.R."/>
            <person name="Sondergaard T.E."/>
            <person name="Sorensen J.L."/>
            <person name="Fitzpatrick D.A."/>
            <person name="Frisvad J.C."/>
            <person name="Nielsen K.L."/>
        </authorList>
    </citation>
    <scope>NUCLEOTIDE SEQUENCE</scope>
    <source>
        <strain evidence="2">IBT 20477</strain>
    </source>
</reference>
<dbReference type="Proteomes" id="UP001150942">
    <property type="component" value="Unassembled WGS sequence"/>
</dbReference>